<accession>A0A5J4YUS2</accession>
<comment type="caution">
    <text evidence="3">The sequence shown here is derived from an EMBL/GenBank/DDBJ whole genome shotgun (WGS) entry which is preliminary data.</text>
</comment>
<protein>
    <submittedName>
        <fullName evidence="3">Uncharacterized protein</fullName>
    </submittedName>
</protein>
<dbReference type="Proteomes" id="UP000324585">
    <property type="component" value="Unassembled WGS sequence"/>
</dbReference>
<evidence type="ECO:0000313" key="4">
    <source>
        <dbReference type="Proteomes" id="UP000324585"/>
    </source>
</evidence>
<feature type="signal peptide" evidence="2">
    <location>
        <begin position="1"/>
        <end position="27"/>
    </location>
</feature>
<feature type="region of interest" description="Disordered" evidence="1">
    <location>
        <begin position="59"/>
        <end position="85"/>
    </location>
</feature>
<organism evidence="3 4">
    <name type="scientific">Porphyridium purpureum</name>
    <name type="common">Red alga</name>
    <name type="synonym">Porphyridium cruentum</name>
    <dbReference type="NCBI Taxonomy" id="35688"/>
    <lineage>
        <taxon>Eukaryota</taxon>
        <taxon>Rhodophyta</taxon>
        <taxon>Bangiophyceae</taxon>
        <taxon>Porphyridiales</taxon>
        <taxon>Porphyridiaceae</taxon>
        <taxon>Porphyridium</taxon>
    </lineage>
</organism>
<keyword evidence="2" id="KW-0732">Signal</keyword>
<sequence length="322" mass="36172">MERNVSLRGSLCALLAMALLGLLCVEGSVLPEVYAVESRNVAPSEQRRWIDEGYDERIFTEQPLPSEPLTESPMDSPTESPMTAPARELPPTFVATEAPAPTPSPAPVIQGMPVVDDSEDEVAPIEHDEFEIEGNVTTFISYDEEVVVTAVDNTMPKVPIQKIQYEVLDPMCSLMMDYDASRCFSREMARQDVKTLTHMLVRKGLSEAQVDAYLMEHFARLRNSWKFDAPKAVFNVQSSDYVDCMDDTDAVVLGRLLAAMAEDYPPSRYRELRENSWTRNLARNSSLCCHRVCNALLPTKLNMNLMYDTCCMNAPSKCANFY</sequence>
<dbReference type="EMBL" id="VRMN01000004">
    <property type="protein sequence ID" value="KAA8495005.1"/>
    <property type="molecule type" value="Genomic_DNA"/>
</dbReference>
<reference evidence="4" key="1">
    <citation type="journal article" date="2019" name="Nat. Commun.">
        <title>Expansion of phycobilisome linker gene families in mesophilic red algae.</title>
        <authorList>
            <person name="Lee J."/>
            <person name="Kim D."/>
            <person name="Bhattacharya D."/>
            <person name="Yoon H.S."/>
        </authorList>
    </citation>
    <scope>NUCLEOTIDE SEQUENCE [LARGE SCALE GENOMIC DNA]</scope>
    <source>
        <strain evidence="4">CCMP 1328</strain>
    </source>
</reference>
<name>A0A5J4YUS2_PORPP</name>
<evidence type="ECO:0000256" key="2">
    <source>
        <dbReference type="SAM" id="SignalP"/>
    </source>
</evidence>
<feature type="chain" id="PRO_5023925396" evidence="2">
    <location>
        <begin position="28"/>
        <end position="322"/>
    </location>
</feature>
<evidence type="ECO:0000313" key="3">
    <source>
        <dbReference type="EMBL" id="KAA8495005.1"/>
    </source>
</evidence>
<keyword evidence="4" id="KW-1185">Reference proteome</keyword>
<gene>
    <name evidence="3" type="ORF">FVE85_3246</name>
</gene>
<dbReference type="AlphaFoldDB" id="A0A5J4YUS2"/>
<proteinExistence type="predicted"/>
<evidence type="ECO:0000256" key="1">
    <source>
        <dbReference type="SAM" id="MobiDB-lite"/>
    </source>
</evidence>